<evidence type="ECO:0000313" key="3">
    <source>
        <dbReference type="Proteomes" id="UP001642260"/>
    </source>
</evidence>
<comment type="caution">
    <text evidence="2">The sequence shown here is derived from an EMBL/GenBank/DDBJ whole genome shotgun (WGS) entry which is preliminary data.</text>
</comment>
<dbReference type="Proteomes" id="UP001642260">
    <property type="component" value="Unassembled WGS sequence"/>
</dbReference>
<keyword evidence="3" id="KW-1185">Reference proteome</keyword>
<protein>
    <submittedName>
        <fullName evidence="2">Uncharacterized protein</fullName>
    </submittedName>
</protein>
<dbReference type="AlphaFoldDB" id="A0ABC8JCJ0"/>
<feature type="region of interest" description="Disordered" evidence="1">
    <location>
        <begin position="29"/>
        <end position="53"/>
    </location>
</feature>
<sequence>MAKSKSGNLNNFVDGRDDEQIRELRCRKDDVTASKSKHPCGRMTERPVNPSSGVKMMRQRTGAASFVNM</sequence>
<organism evidence="2 3">
    <name type="scientific">Eruca vesicaria subsp. sativa</name>
    <name type="common">Garden rocket</name>
    <name type="synonym">Eruca sativa</name>
    <dbReference type="NCBI Taxonomy" id="29727"/>
    <lineage>
        <taxon>Eukaryota</taxon>
        <taxon>Viridiplantae</taxon>
        <taxon>Streptophyta</taxon>
        <taxon>Embryophyta</taxon>
        <taxon>Tracheophyta</taxon>
        <taxon>Spermatophyta</taxon>
        <taxon>Magnoliopsida</taxon>
        <taxon>eudicotyledons</taxon>
        <taxon>Gunneridae</taxon>
        <taxon>Pentapetalae</taxon>
        <taxon>rosids</taxon>
        <taxon>malvids</taxon>
        <taxon>Brassicales</taxon>
        <taxon>Brassicaceae</taxon>
        <taxon>Brassiceae</taxon>
        <taxon>Eruca</taxon>
    </lineage>
</organism>
<gene>
    <name evidence="2" type="ORF">ERUC_LOCUS6826</name>
</gene>
<proteinExistence type="predicted"/>
<dbReference type="EMBL" id="CAKOAT010078600">
    <property type="protein sequence ID" value="CAH8313402.1"/>
    <property type="molecule type" value="Genomic_DNA"/>
</dbReference>
<evidence type="ECO:0000256" key="1">
    <source>
        <dbReference type="SAM" id="MobiDB-lite"/>
    </source>
</evidence>
<evidence type="ECO:0000313" key="2">
    <source>
        <dbReference type="EMBL" id="CAH8313402.1"/>
    </source>
</evidence>
<name>A0ABC8JCJ0_ERUVS</name>
<reference evidence="2 3" key="1">
    <citation type="submission" date="2022-03" db="EMBL/GenBank/DDBJ databases">
        <authorList>
            <person name="Macdonald S."/>
            <person name="Ahmed S."/>
            <person name="Newling K."/>
        </authorList>
    </citation>
    <scope>NUCLEOTIDE SEQUENCE [LARGE SCALE GENOMIC DNA]</scope>
</reference>
<accession>A0ABC8JCJ0</accession>